<keyword evidence="4" id="KW-1185">Reference proteome</keyword>
<proteinExistence type="predicted"/>
<sequence length="581" mass="65898">MCLPMEVCCCCVSLELGTKILGVVHMVLTTLISLVYGLVSAQLDYLEPQRRLFYGLVSASAAAALLPTCLMTYGAFKQKAKCLWPWVVLSWVSSVVLVGLALLGTVLMALPAEGSSSTDISTMVSVYFVYAVILYYSSCVVESRRVELMLEERSEVERRLMRSRRAPRLPHTLLYEGYEAATFICTIYMITIVQCIQFIENAEENSDAKFNTTTLYPVDKNTFVKYTTERTNVVNEKDRKIDRTTWKINTSFAVPKHEDEEILSAKNCKDTNHIKQVKDEYRESKYSTTVTKENNVDEDETDPENGKEVLKKYKENELKFKKEFKPSPHLNSYYDTLNDSPFDTHSKPAPTLETPTFFGSPRDQFKPHNNQHKGYVAFPYKYETYSAVDSSSVWGGQSLQSKPTIAAPVRIPAGGLYRLPDVLREKPNSYEDNDYPPDSIDNVKDNSLKKRANPWQSVLQLVKALLPVGLIVSALTPSILTIEDPNNTQFKRASRGLRESWRSPALPALSALPALPALSAVSEDCKRRLLCEIHSDRHYDTSGARRAKQCHKLRCEDPRALTDLLHWLLTYHRAQHQHINI</sequence>
<dbReference type="EMBL" id="KQ458880">
    <property type="protein sequence ID" value="KPJ04659.1"/>
    <property type="molecule type" value="Genomic_DNA"/>
</dbReference>
<dbReference type="Proteomes" id="UP000053268">
    <property type="component" value="Unassembled WGS sequence"/>
</dbReference>
<reference evidence="3 4" key="1">
    <citation type="journal article" date="2015" name="Nat. Commun.">
        <title>Outbred genome sequencing and CRISPR/Cas9 gene editing in butterflies.</title>
        <authorList>
            <person name="Li X."/>
            <person name="Fan D."/>
            <person name="Zhang W."/>
            <person name="Liu G."/>
            <person name="Zhang L."/>
            <person name="Zhao L."/>
            <person name="Fang X."/>
            <person name="Chen L."/>
            <person name="Dong Y."/>
            <person name="Chen Y."/>
            <person name="Ding Y."/>
            <person name="Zhao R."/>
            <person name="Feng M."/>
            <person name="Zhu Y."/>
            <person name="Feng Y."/>
            <person name="Jiang X."/>
            <person name="Zhu D."/>
            <person name="Xiang H."/>
            <person name="Feng X."/>
            <person name="Li S."/>
            <person name="Wang J."/>
            <person name="Zhang G."/>
            <person name="Kronforst M.R."/>
            <person name="Wang W."/>
        </authorList>
    </citation>
    <scope>NUCLEOTIDE SEQUENCE [LARGE SCALE GENOMIC DNA]</scope>
    <source>
        <strain evidence="3">Ya'a_city_454_Px</strain>
        <tissue evidence="3">Whole body</tissue>
    </source>
</reference>
<organism evidence="3 4">
    <name type="scientific">Papilio xuthus</name>
    <name type="common">Asian swallowtail butterfly</name>
    <dbReference type="NCBI Taxonomy" id="66420"/>
    <lineage>
        <taxon>Eukaryota</taxon>
        <taxon>Metazoa</taxon>
        <taxon>Ecdysozoa</taxon>
        <taxon>Arthropoda</taxon>
        <taxon>Hexapoda</taxon>
        <taxon>Insecta</taxon>
        <taxon>Pterygota</taxon>
        <taxon>Neoptera</taxon>
        <taxon>Endopterygota</taxon>
        <taxon>Lepidoptera</taxon>
        <taxon>Glossata</taxon>
        <taxon>Ditrysia</taxon>
        <taxon>Papilionoidea</taxon>
        <taxon>Papilionidae</taxon>
        <taxon>Papilioninae</taxon>
        <taxon>Papilio</taxon>
    </lineage>
</organism>
<keyword evidence="2" id="KW-1133">Transmembrane helix</keyword>
<protein>
    <submittedName>
        <fullName evidence="3">Uncharacterized protein</fullName>
    </submittedName>
</protein>
<feature type="region of interest" description="Disordered" evidence="1">
    <location>
        <begin position="285"/>
        <end position="305"/>
    </location>
</feature>
<feature type="transmembrane region" description="Helical" evidence="2">
    <location>
        <begin position="20"/>
        <end position="40"/>
    </location>
</feature>
<evidence type="ECO:0000313" key="4">
    <source>
        <dbReference type="Proteomes" id="UP000053268"/>
    </source>
</evidence>
<evidence type="ECO:0000313" key="3">
    <source>
        <dbReference type="EMBL" id="KPJ04659.1"/>
    </source>
</evidence>
<keyword evidence="2" id="KW-0472">Membrane</keyword>
<feature type="transmembrane region" description="Helical" evidence="2">
    <location>
        <begin position="52"/>
        <end position="76"/>
    </location>
</feature>
<gene>
    <name evidence="3" type="ORF">RR46_03270</name>
</gene>
<name>A0A194QGW2_PAPXU</name>
<feature type="transmembrane region" description="Helical" evidence="2">
    <location>
        <begin position="88"/>
        <end position="108"/>
    </location>
</feature>
<feature type="transmembrane region" description="Helical" evidence="2">
    <location>
        <begin position="120"/>
        <end position="138"/>
    </location>
</feature>
<accession>A0A194QGW2</accession>
<evidence type="ECO:0000256" key="1">
    <source>
        <dbReference type="SAM" id="MobiDB-lite"/>
    </source>
</evidence>
<evidence type="ECO:0000256" key="2">
    <source>
        <dbReference type="SAM" id="Phobius"/>
    </source>
</evidence>
<keyword evidence="2" id="KW-0812">Transmembrane</keyword>
<dbReference type="AlphaFoldDB" id="A0A194QGW2"/>